<evidence type="ECO:0000313" key="2">
    <source>
        <dbReference type="Proteomes" id="UP000887013"/>
    </source>
</evidence>
<dbReference type="Proteomes" id="UP000887013">
    <property type="component" value="Unassembled WGS sequence"/>
</dbReference>
<sequence>MCVSVHRQLMKEYPPLCTTVEPYLLPLAEEDEDEDKILKFELDTVDGSSTIHSNLWGHSNKAIDIVYFGESFMVVLRLRKPQRTKKTSPVWYNDSMGGVDLSDQYMATYYGEEENEEVLSEDFPSLS</sequence>
<dbReference type="OrthoDB" id="6432547at2759"/>
<accession>A0A8X6QK29</accession>
<dbReference type="AlphaFoldDB" id="A0A8X6QK29"/>
<gene>
    <name evidence="1" type="primary">AVEN_177679_1</name>
    <name evidence="1" type="ORF">NPIL_635051</name>
</gene>
<protein>
    <submittedName>
        <fullName evidence="1">Uncharacterized protein</fullName>
    </submittedName>
</protein>
<keyword evidence="2" id="KW-1185">Reference proteome</keyword>
<organism evidence="1 2">
    <name type="scientific">Nephila pilipes</name>
    <name type="common">Giant wood spider</name>
    <name type="synonym">Nephila maculata</name>
    <dbReference type="NCBI Taxonomy" id="299642"/>
    <lineage>
        <taxon>Eukaryota</taxon>
        <taxon>Metazoa</taxon>
        <taxon>Ecdysozoa</taxon>
        <taxon>Arthropoda</taxon>
        <taxon>Chelicerata</taxon>
        <taxon>Arachnida</taxon>
        <taxon>Araneae</taxon>
        <taxon>Araneomorphae</taxon>
        <taxon>Entelegynae</taxon>
        <taxon>Araneoidea</taxon>
        <taxon>Nephilidae</taxon>
        <taxon>Nephila</taxon>
    </lineage>
</organism>
<dbReference type="EMBL" id="BMAW01129572">
    <property type="protein sequence ID" value="GFU31001.1"/>
    <property type="molecule type" value="Genomic_DNA"/>
</dbReference>
<evidence type="ECO:0000313" key="1">
    <source>
        <dbReference type="EMBL" id="GFU31001.1"/>
    </source>
</evidence>
<proteinExistence type="predicted"/>
<name>A0A8X6QK29_NEPPI</name>
<comment type="caution">
    <text evidence="1">The sequence shown here is derived from an EMBL/GenBank/DDBJ whole genome shotgun (WGS) entry which is preliminary data.</text>
</comment>
<reference evidence="1" key="1">
    <citation type="submission" date="2020-08" db="EMBL/GenBank/DDBJ databases">
        <title>Multicomponent nature underlies the extraordinary mechanical properties of spider dragline silk.</title>
        <authorList>
            <person name="Kono N."/>
            <person name="Nakamura H."/>
            <person name="Mori M."/>
            <person name="Yoshida Y."/>
            <person name="Ohtoshi R."/>
            <person name="Malay A.D."/>
            <person name="Moran D.A.P."/>
            <person name="Tomita M."/>
            <person name="Numata K."/>
            <person name="Arakawa K."/>
        </authorList>
    </citation>
    <scope>NUCLEOTIDE SEQUENCE</scope>
</reference>